<evidence type="ECO:0000313" key="4">
    <source>
        <dbReference type="EMBL" id="KAK7678055.1"/>
    </source>
</evidence>
<dbReference type="InterPro" id="IPR029058">
    <property type="entry name" value="AB_hydrolase_fold"/>
</dbReference>
<name>A0AAW0FN25_9APHY</name>
<protein>
    <recommendedName>
        <fullName evidence="3">Phospholipase/carboxylesterase/thioesterase domain-containing protein</fullName>
    </recommendedName>
</protein>
<evidence type="ECO:0000313" key="5">
    <source>
        <dbReference type="Proteomes" id="UP001385951"/>
    </source>
</evidence>
<sequence length="287" mass="32013">MSDLVLRETPSASTPRVKPPPKSGSGGIPVPFEYNPSDDSTDENILILLHGLGDTHVPFAKLGKQLNLPQTATLSLRAPEQIPFLYEQAFQWYTSFDPLGELIERPNPTPALDLLTKVVNHLTTDCQWPPQRIHMFGFSQGGTVVAEFGLQWWKSEWAKRTQSEKARDRNVKDGKDISDPEFTPRSLGTIVSVSGPLVSYPTLTQLCSTPLLLAHRPSPSPEALPSNALTSFKRGYSQFIEVKLNARGQGMLRGREEMEPVMRFWSERLSRRQVEGLYEVMSGTAPV</sequence>
<dbReference type="PANTHER" id="PTHR10655:SF67">
    <property type="entry name" value="PHOSPHOLIPASE_CARBOXYLESTERASE SUPERFAMILY (AFU_ORTHOLOGUE AFUA_5G09340)"/>
    <property type="match status" value="1"/>
</dbReference>
<dbReference type="PANTHER" id="PTHR10655">
    <property type="entry name" value="LYSOPHOSPHOLIPASE-RELATED"/>
    <property type="match status" value="1"/>
</dbReference>
<comment type="caution">
    <text evidence="4">The sequence shown here is derived from an EMBL/GenBank/DDBJ whole genome shotgun (WGS) entry which is preliminary data.</text>
</comment>
<feature type="region of interest" description="Disordered" evidence="2">
    <location>
        <begin position="1"/>
        <end position="35"/>
    </location>
</feature>
<evidence type="ECO:0000256" key="2">
    <source>
        <dbReference type="SAM" id="MobiDB-lite"/>
    </source>
</evidence>
<dbReference type="GO" id="GO:0008474">
    <property type="term" value="F:palmitoyl-(protein) hydrolase activity"/>
    <property type="evidence" value="ECO:0007669"/>
    <property type="project" value="TreeGrafter"/>
</dbReference>
<dbReference type="Proteomes" id="UP001385951">
    <property type="component" value="Unassembled WGS sequence"/>
</dbReference>
<dbReference type="GO" id="GO:0052689">
    <property type="term" value="F:carboxylic ester hydrolase activity"/>
    <property type="evidence" value="ECO:0007669"/>
    <property type="project" value="TreeGrafter"/>
</dbReference>
<dbReference type="EMBL" id="JASBNA010000078">
    <property type="protein sequence ID" value="KAK7678055.1"/>
    <property type="molecule type" value="Genomic_DNA"/>
</dbReference>
<dbReference type="Pfam" id="PF02230">
    <property type="entry name" value="Abhydrolase_2"/>
    <property type="match status" value="1"/>
</dbReference>
<dbReference type="AlphaFoldDB" id="A0AAW0FN25"/>
<organism evidence="4 5">
    <name type="scientific">Cerrena zonata</name>
    <dbReference type="NCBI Taxonomy" id="2478898"/>
    <lineage>
        <taxon>Eukaryota</taxon>
        <taxon>Fungi</taxon>
        <taxon>Dikarya</taxon>
        <taxon>Basidiomycota</taxon>
        <taxon>Agaricomycotina</taxon>
        <taxon>Agaricomycetes</taxon>
        <taxon>Polyporales</taxon>
        <taxon>Cerrenaceae</taxon>
        <taxon>Cerrena</taxon>
    </lineage>
</organism>
<feature type="domain" description="Phospholipase/carboxylesterase/thioesterase" evidence="3">
    <location>
        <begin position="39"/>
        <end position="148"/>
    </location>
</feature>
<proteinExistence type="inferred from homology"/>
<reference evidence="4 5" key="1">
    <citation type="submission" date="2022-09" db="EMBL/GenBank/DDBJ databases">
        <authorList>
            <person name="Palmer J.M."/>
        </authorList>
    </citation>
    <scope>NUCLEOTIDE SEQUENCE [LARGE SCALE GENOMIC DNA]</scope>
    <source>
        <strain evidence="4 5">DSM 7382</strain>
    </source>
</reference>
<gene>
    <name evidence="4" type="ORF">QCA50_018996</name>
</gene>
<dbReference type="GO" id="GO:0005737">
    <property type="term" value="C:cytoplasm"/>
    <property type="evidence" value="ECO:0007669"/>
    <property type="project" value="TreeGrafter"/>
</dbReference>
<comment type="similarity">
    <text evidence="1">Belongs to the AB hydrolase superfamily. AB hydrolase 2 family.</text>
</comment>
<dbReference type="InterPro" id="IPR003140">
    <property type="entry name" value="PLipase/COase/thioEstase"/>
</dbReference>
<keyword evidence="5" id="KW-1185">Reference proteome</keyword>
<dbReference type="Gene3D" id="3.40.50.1820">
    <property type="entry name" value="alpha/beta hydrolase"/>
    <property type="match status" value="1"/>
</dbReference>
<dbReference type="InterPro" id="IPR050565">
    <property type="entry name" value="LYPA1-2/EST-like"/>
</dbReference>
<evidence type="ECO:0000256" key="1">
    <source>
        <dbReference type="ARBA" id="ARBA00006499"/>
    </source>
</evidence>
<evidence type="ECO:0000259" key="3">
    <source>
        <dbReference type="Pfam" id="PF02230"/>
    </source>
</evidence>
<dbReference type="SUPFAM" id="SSF53474">
    <property type="entry name" value="alpha/beta-Hydrolases"/>
    <property type="match status" value="1"/>
</dbReference>
<accession>A0AAW0FN25</accession>